<dbReference type="AlphaFoldDB" id="X1JTK8"/>
<evidence type="ECO:0000313" key="1">
    <source>
        <dbReference type="EMBL" id="GAH84750.1"/>
    </source>
</evidence>
<organism evidence="1">
    <name type="scientific">marine sediment metagenome</name>
    <dbReference type="NCBI Taxonomy" id="412755"/>
    <lineage>
        <taxon>unclassified sequences</taxon>
        <taxon>metagenomes</taxon>
        <taxon>ecological metagenomes</taxon>
    </lineage>
</organism>
<dbReference type="EMBL" id="BARU01043754">
    <property type="protein sequence ID" value="GAH84750.1"/>
    <property type="molecule type" value="Genomic_DNA"/>
</dbReference>
<gene>
    <name evidence="1" type="ORF">S03H2_66932</name>
</gene>
<feature type="non-terminal residue" evidence="1">
    <location>
        <position position="1"/>
    </location>
</feature>
<proteinExistence type="predicted"/>
<comment type="caution">
    <text evidence="1">The sequence shown here is derived from an EMBL/GenBank/DDBJ whole genome shotgun (WGS) entry which is preliminary data.</text>
</comment>
<sequence>AATLVGAYATGLFPHSHFGPGSRMMKAYAAF</sequence>
<protein>
    <submittedName>
        <fullName evidence="1">Uncharacterized protein</fullName>
    </submittedName>
</protein>
<accession>X1JTK8</accession>
<name>X1JTK8_9ZZZZ</name>
<reference evidence="1" key="1">
    <citation type="journal article" date="2014" name="Front. Microbiol.">
        <title>High frequency of phylogenetically diverse reductive dehalogenase-homologous genes in deep subseafloor sedimentary metagenomes.</title>
        <authorList>
            <person name="Kawai M."/>
            <person name="Futagami T."/>
            <person name="Toyoda A."/>
            <person name="Takaki Y."/>
            <person name="Nishi S."/>
            <person name="Hori S."/>
            <person name="Arai W."/>
            <person name="Tsubouchi T."/>
            <person name="Morono Y."/>
            <person name="Uchiyama I."/>
            <person name="Ito T."/>
            <person name="Fujiyama A."/>
            <person name="Inagaki F."/>
            <person name="Takami H."/>
        </authorList>
    </citation>
    <scope>NUCLEOTIDE SEQUENCE</scope>
    <source>
        <strain evidence="1">Expedition CK06-06</strain>
    </source>
</reference>